<gene>
    <name evidence="9" type="ORF">LEMA_P079860.1</name>
</gene>
<keyword evidence="3" id="KW-0677">Repeat</keyword>
<reference evidence="10" key="1">
    <citation type="journal article" date="2011" name="Nat. Commun.">
        <title>Effector diversification within compartments of the Leptosphaeria maculans genome affected by Repeat-Induced Point mutations.</title>
        <authorList>
            <person name="Rouxel T."/>
            <person name="Grandaubert J."/>
            <person name="Hane J.K."/>
            <person name="Hoede C."/>
            <person name="van de Wouw A.P."/>
            <person name="Couloux A."/>
            <person name="Dominguez V."/>
            <person name="Anthouard V."/>
            <person name="Bally P."/>
            <person name="Bourras S."/>
            <person name="Cozijnsen A.J."/>
            <person name="Ciuffetti L.M."/>
            <person name="Degrave A."/>
            <person name="Dilmaghani A."/>
            <person name="Duret L."/>
            <person name="Fudal I."/>
            <person name="Goodwin S.B."/>
            <person name="Gout L."/>
            <person name="Glaser N."/>
            <person name="Linglin J."/>
            <person name="Kema G.H.J."/>
            <person name="Lapalu N."/>
            <person name="Lawrence C.B."/>
            <person name="May K."/>
            <person name="Meyer M."/>
            <person name="Ollivier B."/>
            <person name="Poulain J."/>
            <person name="Schoch C.L."/>
            <person name="Simon A."/>
            <person name="Spatafora J.W."/>
            <person name="Stachowiak A."/>
            <person name="Turgeon B.G."/>
            <person name="Tyler B.M."/>
            <person name="Vincent D."/>
            <person name="Weissenbach J."/>
            <person name="Amselem J."/>
            <person name="Quesneville H."/>
            <person name="Oliver R.P."/>
            <person name="Wincker P."/>
            <person name="Balesdent M.-H."/>
            <person name="Howlett B.J."/>
        </authorList>
    </citation>
    <scope>NUCLEOTIDE SEQUENCE [LARGE SCALE GENOMIC DNA]</scope>
    <source>
        <strain evidence="10">JN3 / isolate v23.1.3 / race Av1-4-5-6-7-8</strain>
    </source>
</reference>
<sequence>MSNFALTCICLFVATNKFRQSLTFSLPLPAILVFVPHLVQHSLQRSESGDIANDDKQATSTMTAGTDSTPRIKCTYQSCGLYFVNEKAMKRHKRYSEEHEYCHLCNEDFDTIEDYIQHKIIKPVEHKKACRVCGDEFKSDSGLKRHIELNHKLDQSLTCIGCQQTYYRACLFIEHLEYGHCAVITANQFQGHIVHKHLISEFLKDGTAYARFKQKTSKYDAAVDYEEEGGVELEGNPLEVDDAIGEVKFAALKPDTPPETPLSQAFAVPYPPLPSQVNKGWYEIASSIGDMSITDDSEVSIIRPSAAATFPSLNGASSRAGSSVQGSSVAFTSRRPKAWGSRAGKTATNILFPHAKPTPAPSDFSILAHDEAMEDQKGINIMRTRFWDPMSSDWNPEKFYDSVLNKFACPFVCEQTFESVSDLNQHILGDHRITRIKCPTCLKYFKSATALIAHCESRGAKCPINKADDYNIFLDRISGGFLAVDEQVRPDHLNNQTVFITDPVSGHMEKYRAPVASYLRYMVTTPPDWKEPVKAAAQIGGMFRGTSRW</sequence>
<dbReference type="eggNOG" id="ENOG502SAH5">
    <property type="taxonomic scope" value="Eukaryota"/>
</dbReference>
<feature type="domain" description="C2H2-type" evidence="8">
    <location>
        <begin position="128"/>
        <end position="156"/>
    </location>
</feature>
<keyword evidence="4 7" id="KW-0863">Zinc-finger</keyword>
<evidence type="ECO:0000313" key="10">
    <source>
        <dbReference type="Proteomes" id="UP000002668"/>
    </source>
</evidence>
<dbReference type="PANTHER" id="PTHR24406">
    <property type="entry name" value="TRANSCRIPTIONAL REPRESSOR CTCFL-RELATED"/>
    <property type="match status" value="1"/>
</dbReference>
<evidence type="ECO:0000256" key="4">
    <source>
        <dbReference type="ARBA" id="ARBA00022771"/>
    </source>
</evidence>
<feature type="domain" description="C2H2-type" evidence="8">
    <location>
        <begin position="407"/>
        <end position="436"/>
    </location>
</feature>
<dbReference type="Proteomes" id="UP000002668">
    <property type="component" value="Genome"/>
</dbReference>
<dbReference type="Gene3D" id="3.30.160.60">
    <property type="entry name" value="Classic Zinc Finger"/>
    <property type="match status" value="2"/>
</dbReference>
<evidence type="ECO:0000256" key="2">
    <source>
        <dbReference type="ARBA" id="ARBA00022723"/>
    </source>
</evidence>
<evidence type="ECO:0000259" key="8">
    <source>
        <dbReference type="PROSITE" id="PS50157"/>
    </source>
</evidence>
<dbReference type="SMART" id="SM00355">
    <property type="entry name" value="ZnF_C2H2"/>
    <property type="match status" value="6"/>
</dbReference>
<evidence type="ECO:0000256" key="5">
    <source>
        <dbReference type="ARBA" id="ARBA00022833"/>
    </source>
</evidence>
<keyword evidence="5" id="KW-0862">Zinc</keyword>
<evidence type="ECO:0000313" key="9">
    <source>
        <dbReference type="EMBL" id="CBX98747.1"/>
    </source>
</evidence>
<comment type="subcellular location">
    <subcellularLocation>
        <location evidence="1">Nucleus</location>
    </subcellularLocation>
</comment>
<dbReference type="EMBL" id="FP929134">
    <property type="protein sequence ID" value="CBX98747.1"/>
    <property type="molecule type" value="Genomic_DNA"/>
</dbReference>
<evidence type="ECO:0000256" key="1">
    <source>
        <dbReference type="ARBA" id="ARBA00004123"/>
    </source>
</evidence>
<dbReference type="STRING" id="985895.E5A549"/>
<dbReference type="InParanoid" id="E5A549"/>
<keyword evidence="10" id="KW-1185">Reference proteome</keyword>
<accession>E5A549</accession>
<organism evidence="10">
    <name type="scientific">Leptosphaeria maculans (strain JN3 / isolate v23.1.3 / race Av1-4-5-6-7-8)</name>
    <name type="common">Blackleg fungus</name>
    <name type="synonym">Phoma lingam</name>
    <dbReference type="NCBI Taxonomy" id="985895"/>
    <lineage>
        <taxon>Eukaryota</taxon>
        <taxon>Fungi</taxon>
        <taxon>Dikarya</taxon>
        <taxon>Ascomycota</taxon>
        <taxon>Pezizomycotina</taxon>
        <taxon>Dothideomycetes</taxon>
        <taxon>Pleosporomycetidae</taxon>
        <taxon>Pleosporales</taxon>
        <taxon>Pleosporineae</taxon>
        <taxon>Leptosphaeriaceae</taxon>
        <taxon>Plenodomus</taxon>
        <taxon>Plenodomus lingam/Leptosphaeria maculans species complex</taxon>
    </lineage>
</organism>
<dbReference type="VEuPathDB" id="FungiDB:LEMA_P079860.1"/>
<dbReference type="InterPro" id="IPR013087">
    <property type="entry name" value="Znf_C2H2_type"/>
</dbReference>
<dbReference type="PROSITE" id="PS50157">
    <property type="entry name" value="ZINC_FINGER_C2H2_2"/>
    <property type="match status" value="2"/>
</dbReference>
<dbReference type="OMA" id="VKHIVCP"/>
<dbReference type="GO" id="GO:0005634">
    <property type="term" value="C:nucleus"/>
    <property type="evidence" value="ECO:0007669"/>
    <property type="project" value="UniProtKB-SubCell"/>
</dbReference>
<proteinExistence type="predicted"/>
<evidence type="ECO:0000256" key="7">
    <source>
        <dbReference type="PROSITE-ProRule" id="PRU00042"/>
    </source>
</evidence>
<dbReference type="PROSITE" id="PS00028">
    <property type="entry name" value="ZINC_FINGER_C2H2_1"/>
    <property type="match status" value="2"/>
</dbReference>
<keyword evidence="2" id="KW-0479">Metal-binding</keyword>
<dbReference type="GeneID" id="13282193"/>
<dbReference type="HOGENOM" id="CLU_031491_2_0_1"/>
<protein>
    <recommendedName>
        <fullName evidence="8">C2H2-type domain-containing protein</fullName>
    </recommendedName>
</protein>
<dbReference type="InterPro" id="IPR050888">
    <property type="entry name" value="ZnF_C2H2-type_TF"/>
</dbReference>
<dbReference type="OrthoDB" id="8117402at2759"/>
<keyword evidence="6" id="KW-0539">Nucleus</keyword>
<evidence type="ECO:0000256" key="3">
    <source>
        <dbReference type="ARBA" id="ARBA00022737"/>
    </source>
</evidence>
<name>E5A549_LEPMJ</name>
<evidence type="ECO:0000256" key="6">
    <source>
        <dbReference type="ARBA" id="ARBA00023242"/>
    </source>
</evidence>
<dbReference type="AlphaFoldDB" id="E5A549"/>
<dbReference type="GO" id="GO:0008270">
    <property type="term" value="F:zinc ion binding"/>
    <property type="evidence" value="ECO:0007669"/>
    <property type="project" value="UniProtKB-KW"/>
</dbReference>